<dbReference type="InterPro" id="IPR015377">
    <property type="entry name" value="Fumarylacetoacetase_N"/>
</dbReference>
<dbReference type="STRING" id="1149755.A0A2J6R1V5"/>
<feature type="active site" description="Proton acceptor" evidence="10">
    <location>
        <position position="143"/>
    </location>
</feature>
<feature type="binding site" evidence="12">
    <location>
        <position position="264"/>
    </location>
    <ligand>
        <name>Mg(2+)</name>
        <dbReference type="ChEBI" id="CHEBI:18420"/>
    </ligand>
</feature>
<keyword evidence="9 13" id="KW-0585">Phenylalanine catabolism</keyword>
<reference evidence="16 17" key="1">
    <citation type="submission" date="2016-04" db="EMBL/GenBank/DDBJ databases">
        <title>A degradative enzymes factory behind the ericoid mycorrhizal symbiosis.</title>
        <authorList>
            <consortium name="DOE Joint Genome Institute"/>
            <person name="Martino E."/>
            <person name="Morin E."/>
            <person name="Grelet G."/>
            <person name="Kuo A."/>
            <person name="Kohler A."/>
            <person name="Daghino S."/>
            <person name="Barry K."/>
            <person name="Choi C."/>
            <person name="Cichocki N."/>
            <person name="Clum A."/>
            <person name="Copeland A."/>
            <person name="Hainaut M."/>
            <person name="Haridas S."/>
            <person name="Labutti K."/>
            <person name="Lindquist E."/>
            <person name="Lipzen A."/>
            <person name="Khouja H.-R."/>
            <person name="Murat C."/>
            <person name="Ohm R."/>
            <person name="Olson A."/>
            <person name="Spatafora J."/>
            <person name="Veneault-Fourrey C."/>
            <person name="Henrissat B."/>
            <person name="Grigoriev I."/>
            <person name="Martin F."/>
            <person name="Perotto S."/>
        </authorList>
    </citation>
    <scope>NUCLEOTIDE SEQUENCE [LARGE SCALE GENOMIC DNA]</scope>
    <source>
        <strain evidence="16 17">F</strain>
    </source>
</reference>
<evidence type="ECO:0000256" key="7">
    <source>
        <dbReference type="ARBA" id="ARBA00022842"/>
    </source>
</evidence>
<evidence type="ECO:0000256" key="2">
    <source>
        <dbReference type="ARBA" id="ARBA00010211"/>
    </source>
</evidence>
<dbReference type="SUPFAM" id="SSF56529">
    <property type="entry name" value="FAH"/>
    <property type="match status" value="1"/>
</dbReference>
<proteinExistence type="inferred from homology"/>
<dbReference type="AlphaFoldDB" id="A0A2J6R1V5"/>
<accession>A0A2J6R1V5</accession>
<evidence type="ECO:0000256" key="10">
    <source>
        <dbReference type="PIRSR" id="PIRSR605959-1"/>
    </source>
</evidence>
<evidence type="ECO:0000313" key="16">
    <source>
        <dbReference type="EMBL" id="PMD32484.1"/>
    </source>
</evidence>
<feature type="domain" description="Fumarylacetoacetase N-terminal" evidence="15">
    <location>
        <begin position="18"/>
        <end position="128"/>
    </location>
</feature>
<dbReference type="GO" id="GO:0004334">
    <property type="term" value="F:fumarylacetoacetase activity"/>
    <property type="evidence" value="ECO:0007669"/>
    <property type="project" value="UniProtKB-UniRule"/>
</dbReference>
<dbReference type="InterPro" id="IPR036462">
    <property type="entry name" value="Fumarylacetoacetase_N_sf"/>
</dbReference>
<dbReference type="NCBIfam" id="TIGR01266">
    <property type="entry name" value="fum_ac_acetase"/>
    <property type="match status" value="1"/>
</dbReference>
<evidence type="ECO:0000256" key="12">
    <source>
        <dbReference type="PIRSR" id="PIRSR605959-3"/>
    </source>
</evidence>
<dbReference type="GO" id="GO:0006572">
    <property type="term" value="P:L-tyrosine catabolic process"/>
    <property type="evidence" value="ECO:0007669"/>
    <property type="project" value="UniProtKB-UniRule"/>
</dbReference>
<comment type="similarity">
    <text evidence="2 13">Belongs to the FAH family.</text>
</comment>
<keyword evidence="5 13" id="KW-0378">Hydrolase</keyword>
<protein>
    <recommendedName>
        <fullName evidence="3 13">Fumarylacetoacetase</fullName>
        <ecNumber evidence="3 13">3.7.1.2</ecNumber>
    </recommendedName>
    <alternativeName>
        <fullName evidence="13">Fumarylacetoacetate hydrolase</fullName>
    </alternativeName>
</protein>
<dbReference type="Gene3D" id="2.30.30.230">
    <property type="entry name" value="Fumarylacetoacetase, N-terminal domain"/>
    <property type="match status" value="1"/>
</dbReference>
<feature type="binding site" evidence="11">
    <location>
        <position position="251"/>
    </location>
    <ligand>
        <name>substrate</name>
    </ligand>
</feature>
<comment type="cofactor">
    <cofactor evidence="13">
        <name>Mg(2+)</name>
        <dbReference type="ChEBI" id="CHEBI:18420"/>
    </cofactor>
    <cofactor evidence="13">
        <name>Ca(2+)</name>
        <dbReference type="ChEBI" id="CHEBI:29108"/>
    </cofactor>
</comment>
<dbReference type="EC" id="3.7.1.2" evidence="3 13"/>
<evidence type="ECO:0000256" key="1">
    <source>
        <dbReference type="ARBA" id="ARBA00004782"/>
    </source>
</evidence>
<dbReference type="InterPro" id="IPR011234">
    <property type="entry name" value="Fumarylacetoacetase-like_C"/>
</dbReference>
<evidence type="ECO:0000256" key="11">
    <source>
        <dbReference type="PIRSR" id="PIRSR605959-2"/>
    </source>
</evidence>
<keyword evidence="7 12" id="KW-0460">Magnesium</keyword>
<feature type="binding site" evidence="12">
    <location>
        <position position="136"/>
    </location>
    <ligand>
        <name>Ca(2+)</name>
        <dbReference type="ChEBI" id="CHEBI:29108"/>
    </ligand>
</feature>
<evidence type="ECO:0000256" key="9">
    <source>
        <dbReference type="ARBA" id="ARBA00023232"/>
    </source>
</evidence>
<evidence type="ECO:0000259" key="15">
    <source>
        <dbReference type="Pfam" id="PF09298"/>
    </source>
</evidence>
<feature type="binding site" evidence="12">
    <location>
        <position position="210"/>
    </location>
    <ligand>
        <name>Ca(2+)</name>
        <dbReference type="ChEBI" id="CHEBI:29108"/>
    </ligand>
</feature>
<feature type="binding site" evidence="12">
    <location>
        <position position="244"/>
    </location>
    <ligand>
        <name>Mg(2+)</name>
        <dbReference type="ChEBI" id="CHEBI:18420"/>
    </ligand>
</feature>
<dbReference type="OrthoDB" id="9971669at2759"/>
<gene>
    <name evidence="16" type="ORF">L207DRAFT_572232</name>
</gene>
<organism evidence="16 17">
    <name type="scientific">Hyaloscypha variabilis (strain UAMH 11265 / GT02V1 / F)</name>
    <name type="common">Meliniomyces variabilis</name>
    <dbReference type="NCBI Taxonomy" id="1149755"/>
    <lineage>
        <taxon>Eukaryota</taxon>
        <taxon>Fungi</taxon>
        <taxon>Dikarya</taxon>
        <taxon>Ascomycota</taxon>
        <taxon>Pezizomycotina</taxon>
        <taxon>Leotiomycetes</taxon>
        <taxon>Helotiales</taxon>
        <taxon>Hyaloscyphaceae</taxon>
        <taxon>Hyaloscypha</taxon>
        <taxon>Hyaloscypha variabilis</taxon>
    </lineage>
</organism>
<dbReference type="GO" id="GO:0006559">
    <property type="term" value="P:L-phenylalanine catabolic process"/>
    <property type="evidence" value="ECO:0007669"/>
    <property type="project" value="UniProtKB-UniRule"/>
</dbReference>
<dbReference type="GO" id="GO:1902000">
    <property type="term" value="P:homogentisate catabolic process"/>
    <property type="evidence" value="ECO:0007669"/>
    <property type="project" value="TreeGrafter"/>
</dbReference>
<evidence type="ECO:0000259" key="14">
    <source>
        <dbReference type="Pfam" id="PF01557"/>
    </source>
</evidence>
<dbReference type="SUPFAM" id="SSF63433">
    <property type="entry name" value="Fumarylacetoacetate hydrolase, FAH, N-terminal domain"/>
    <property type="match status" value="1"/>
</dbReference>
<dbReference type="UniPathway" id="UPA00139">
    <property type="reaction ID" value="UER00341"/>
</dbReference>
<evidence type="ECO:0000256" key="4">
    <source>
        <dbReference type="ARBA" id="ARBA00022723"/>
    </source>
</evidence>
<dbReference type="Pfam" id="PF09298">
    <property type="entry name" value="FAA_hydrolase_N"/>
    <property type="match status" value="1"/>
</dbReference>
<evidence type="ECO:0000256" key="5">
    <source>
        <dbReference type="ARBA" id="ARBA00022801"/>
    </source>
</evidence>
<dbReference type="Gene3D" id="3.90.850.10">
    <property type="entry name" value="Fumarylacetoacetase-like, C-terminal domain"/>
    <property type="match status" value="1"/>
</dbReference>
<dbReference type="FunFam" id="3.90.850.10:FF:000009">
    <property type="entry name" value="Fumarylacetoacetase"/>
    <property type="match status" value="1"/>
</dbReference>
<evidence type="ECO:0000256" key="6">
    <source>
        <dbReference type="ARBA" id="ARBA00022837"/>
    </source>
</evidence>
<dbReference type="Pfam" id="PF01557">
    <property type="entry name" value="FAA_hydrolase"/>
    <property type="match status" value="1"/>
</dbReference>
<feature type="binding site" evidence="12">
    <location>
        <position position="212"/>
    </location>
    <ligand>
        <name>Ca(2+)</name>
        <dbReference type="ChEBI" id="CHEBI:29108"/>
    </ligand>
</feature>
<feature type="domain" description="Fumarylacetoacetase-like C-terminal" evidence="14">
    <location>
        <begin position="158"/>
        <end position="415"/>
    </location>
</feature>
<keyword evidence="6 12" id="KW-0106">Calcium</keyword>
<sequence length="432" mass="46851">MGSGSWLEIPPGSHFSLANIPFGIVTTPSSTEKHAAIAIGGHVLNLHEFAVRGGFSGLKEFTAAHSAIFSQSTLNDFAAAGQPFHQEVRKYLQKVLAVDTSFPEVLKNNLETQRAVLFLRDEVTVHLPMKIGGYTDFFAGKNHAYNCGCIFRDPKKALQPNYLHLPVGYNSRASSVVPSGTAIRRPLGQFLENASASRSTFGPCRRLDIELELGALLCKGNKLGQPIDVNDAEKYIFGFVLLNDWSARDIQAWEAVPLGPFNAKTFASTISPWVVLKDALEPFRAPGILNEAKLHRYLQEARQDNVHDIDLEVQLKTSEGETATVSHTNARNLVFSFAQMIAHHTVGGCPLEVGDLLGSGTISGTEPGTLGSFLESSLGGKETVRLSESIHRKFLEDGDTITIRGWSGTDSSSLVGFGDCVGTIEPALQVFE</sequence>
<dbReference type="PANTHER" id="PTHR43069">
    <property type="entry name" value="FUMARYLACETOACETASE"/>
    <property type="match status" value="1"/>
</dbReference>
<dbReference type="InterPro" id="IPR005959">
    <property type="entry name" value="Fumarylacetoacetase"/>
</dbReference>
<feature type="binding site" evidence="11">
    <location>
        <position position="138"/>
    </location>
    <ligand>
        <name>substrate</name>
    </ligand>
</feature>
<feature type="binding site" evidence="12">
    <location>
        <position position="268"/>
    </location>
    <ligand>
        <name>Mg(2+)</name>
        <dbReference type="ChEBI" id="CHEBI:18420"/>
    </ligand>
</feature>
<feature type="binding site" evidence="11">
    <location>
        <position position="361"/>
    </location>
    <ligand>
        <name>substrate</name>
    </ligand>
</feature>
<comment type="pathway">
    <text evidence="1 13">Amino-acid degradation; L-phenylalanine degradation; acetoacetate and fumarate from L-phenylalanine: step 6/6.</text>
</comment>
<keyword evidence="17" id="KW-1185">Reference proteome</keyword>
<dbReference type="InterPro" id="IPR036663">
    <property type="entry name" value="Fumarylacetoacetase_C_sf"/>
</dbReference>
<evidence type="ECO:0000256" key="8">
    <source>
        <dbReference type="ARBA" id="ARBA00022878"/>
    </source>
</evidence>
<keyword evidence="4 12" id="KW-0479">Metal-binding</keyword>
<feature type="binding site" evidence="12">
    <location>
        <position position="244"/>
    </location>
    <ligand>
        <name>Ca(2+)</name>
        <dbReference type="ChEBI" id="CHEBI:29108"/>
    </ligand>
</feature>
<dbReference type="PANTHER" id="PTHR43069:SF2">
    <property type="entry name" value="FUMARYLACETOACETASE"/>
    <property type="match status" value="1"/>
</dbReference>
<comment type="catalytic activity">
    <reaction evidence="13">
        <text>4-fumarylacetoacetate + H2O = acetoacetate + fumarate + H(+)</text>
        <dbReference type="Rhea" id="RHEA:10244"/>
        <dbReference type="ChEBI" id="CHEBI:13705"/>
        <dbReference type="ChEBI" id="CHEBI:15377"/>
        <dbReference type="ChEBI" id="CHEBI:15378"/>
        <dbReference type="ChEBI" id="CHEBI:18034"/>
        <dbReference type="ChEBI" id="CHEBI:29806"/>
        <dbReference type="EC" id="3.7.1.2"/>
    </reaction>
</comment>
<name>A0A2J6R1V5_HYAVF</name>
<dbReference type="Proteomes" id="UP000235786">
    <property type="component" value="Unassembled WGS sequence"/>
</dbReference>
<dbReference type="GO" id="GO:0046872">
    <property type="term" value="F:metal ion binding"/>
    <property type="evidence" value="ECO:0007669"/>
    <property type="project" value="UniProtKB-UniRule"/>
</dbReference>
<keyword evidence="8 13" id="KW-0828">Tyrosine catabolism</keyword>
<evidence type="ECO:0000313" key="17">
    <source>
        <dbReference type="Proteomes" id="UP000235786"/>
    </source>
</evidence>
<dbReference type="EMBL" id="KZ613959">
    <property type="protein sequence ID" value="PMD32484.1"/>
    <property type="molecule type" value="Genomic_DNA"/>
</dbReference>
<evidence type="ECO:0000256" key="13">
    <source>
        <dbReference type="RuleBase" id="RU366008"/>
    </source>
</evidence>
<feature type="binding site" evidence="11">
    <location>
        <position position="152"/>
    </location>
    <ligand>
        <name>substrate</name>
    </ligand>
</feature>
<evidence type="ECO:0000256" key="3">
    <source>
        <dbReference type="ARBA" id="ARBA00012094"/>
    </source>
</evidence>